<gene>
    <name evidence="1" type="ordered locus">Nmar_1167</name>
</gene>
<proteinExistence type="predicted"/>
<dbReference type="InParanoid" id="A9A5Q8"/>
<dbReference type="eggNOG" id="arCOG12830">
    <property type="taxonomic scope" value="Archaea"/>
</dbReference>
<keyword evidence="2" id="KW-1185">Reference proteome</keyword>
<evidence type="ECO:0000313" key="1">
    <source>
        <dbReference type="EMBL" id="ABX13063.1"/>
    </source>
</evidence>
<organism evidence="1 2">
    <name type="scientific">Nitrosopumilus maritimus (strain SCM1)</name>
    <dbReference type="NCBI Taxonomy" id="436308"/>
    <lineage>
        <taxon>Archaea</taxon>
        <taxon>Nitrososphaerota</taxon>
        <taxon>Nitrososphaeria</taxon>
        <taxon>Nitrosopumilales</taxon>
        <taxon>Nitrosopumilaceae</taxon>
        <taxon>Nitrosopumilus</taxon>
    </lineage>
</organism>
<dbReference type="Proteomes" id="UP000000792">
    <property type="component" value="Chromosome"/>
</dbReference>
<dbReference type="EMBL" id="CP000866">
    <property type="protein sequence ID" value="ABX13063.1"/>
    <property type="molecule type" value="Genomic_DNA"/>
</dbReference>
<dbReference type="HOGENOM" id="CLU_1640020_0_0_2"/>
<accession>A9A5Q8</accession>
<dbReference type="EnsemblBacteria" id="ABX13063">
    <property type="protein sequence ID" value="ABX13063"/>
    <property type="gene ID" value="Nmar_1167"/>
</dbReference>
<evidence type="ECO:0000313" key="2">
    <source>
        <dbReference type="Proteomes" id="UP000000792"/>
    </source>
</evidence>
<dbReference type="AlphaFoldDB" id="A9A5Q8"/>
<name>A9A5Q8_NITMS</name>
<protein>
    <submittedName>
        <fullName evidence="1">Uncharacterized protein</fullName>
    </submittedName>
</protein>
<sequence>MRGEFQMNSDVLANDSVDDQFCQMCGKSSTKNPLSKVTADDSEEKELVMCNTCICLRNLSLLCVSESEKIRKDTGYETEIQINRRKEVRFRLYAYQQISESENLRVEEHDLINSAAEKINISPITARRYLDKICSSAGVLKRVDDGDSVYVEYSLKKEDFQ</sequence>
<dbReference type="KEGG" id="nmr:Nmar_1167"/>
<dbReference type="STRING" id="436308.Nmar_1167"/>
<reference evidence="1 2" key="1">
    <citation type="journal article" date="2010" name="Proc. Natl. Acad. Sci. U.S.A.">
        <title>Nitrosopumilus maritimus genome reveals unique mechanisms for nitrification and autotrophy in globally distributed marine crenarchaea.</title>
        <authorList>
            <person name="Walker C.B."/>
            <person name="de la Torre J.R."/>
            <person name="Klotz M.G."/>
            <person name="Urakawa H."/>
            <person name="Pinel N."/>
            <person name="Arp D.J."/>
            <person name="Brochier-Armanet C."/>
            <person name="Chain P.S."/>
            <person name="Chan P.P."/>
            <person name="Gollabgir A."/>
            <person name="Hemp J."/>
            <person name="Hugler M."/>
            <person name="Karr E.A."/>
            <person name="Konneke M."/>
            <person name="Shin M."/>
            <person name="Lawton T.J."/>
            <person name="Lowe T."/>
            <person name="Martens-Habbena W."/>
            <person name="Sayavedra-Soto L.A."/>
            <person name="Lang D."/>
            <person name="Sievert S.M."/>
            <person name="Rosenzweig A.C."/>
            <person name="Manning G."/>
            <person name="Stahl D.A."/>
        </authorList>
    </citation>
    <scope>NUCLEOTIDE SEQUENCE [LARGE SCALE GENOMIC DNA]</scope>
    <source>
        <strain evidence="1 2">SCM1</strain>
    </source>
</reference>